<reference evidence="5" key="1">
    <citation type="submission" date="2020-12" db="EMBL/GenBank/DDBJ databases">
        <title>Clostridium thailandense sp. nov., a novel acetogenic bacterium isolated from peat land soil in Thailand.</title>
        <authorList>
            <person name="Chaikitkaew S."/>
            <person name="Birkeland N.K."/>
        </authorList>
    </citation>
    <scope>NUCLEOTIDE SEQUENCE</scope>
    <source>
        <strain evidence="5">DSM 17425</strain>
    </source>
</reference>
<name>A0A934I0X0_9CLOT</name>
<comment type="similarity">
    <text evidence="3">Belongs to the acetyltransferase family. RimJ subfamily.</text>
</comment>
<sequence>MLKEHHVTISLANGSNSEYIVRDNAGITIGRVFIIELSKENRYCSFRIKFYKDGESGYELLKEALNLFLISLFKNMDINKVSVVADEEINIMAFTDLGFKLEGIISSSIIFNKVFKDELIFGLNFDSFRDEKRYKEIEISGINVELAVLTPDDAEDVLNYYLKNKLYLAPFEPDRDESFYTLMGQRRILVEGYKQFLNGDSVNFGIYKNKKLIGKIQISNIVMGVFRSAFVGYSIDEDEQGKGYMKEALGLVIKYAFEDIGLHRVEASTLVENIKSQRVLKACGFKEIGINEKYLFVNGKWRDHITFCKTK</sequence>
<dbReference type="SUPFAM" id="SSF55729">
    <property type="entry name" value="Acyl-CoA N-acyltransferases (Nat)"/>
    <property type="match status" value="2"/>
</dbReference>
<evidence type="ECO:0000256" key="2">
    <source>
        <dbReference type="ARBA" id="ARBA00023315"/>
    </source>
</evidence>
<dbReference type="InterPro" id="IPR000182">
    <property type="entry name" value="GNAT_dom"/>
</dbReference>
<keyword evidence="1" id="KW-0808">Transferase</keyword>
<proteinExistence type="inferred from homology"/>
<dbReference type="PANTHER" id="PTHR43792:SF8">
    <property type="entry name" value="[RIBOSOMAL PROTEIN US5]-ALANINE N-ACETYLTRANSFERASE"/>
    <property type="match status" value="1"/>
</dbReference>
<keyword evidence="6" id="KW-1185">Reference proteome</keyword>
<evidence type="ECO:0000313" key="6">
    <source>
        <dbReference type="Proteomes" id="UP000622687"/>
    </source>
</evidence>
<dbReference type="InterPro" id="IPR051531">
    <property type="entry name" value="N-acetyltransferase"/>
</dbReference>
<keyword evidence="2" id="KW-0012">Acyltransferase</keyword>
<evidence type="ECO:0000259" key="4">
    <source>
        <dbReference type="PROSITE" id="PS51186"/>
    </source>
</evidence>
<protein>
    <submittedName>
        <fullName evidence="5">GNAT family N-acetyltransferase</fullName>
    </submittedName>
</protein>
<dbReference type="GO" id="GO:0005737">
    <property type="term" value="C:cytoplasm"/>
    <property type="evidence" value="ECO:0007669"/>
    <property type="project" value="TreeGrafter"/>
</dbReference>
<gene>
    <name evidence="5" type="ORF">I6U51_23915</name>
</gene>
<dbReference type="RefSeq" id="WP_211145061.1">
    <property type="nucleotide sequence ID" value="NZ_JAEEGB010000053.1"/>
</dbReference>
<dbReference type="PROSITE" id="PS51186">
    <property type="entry name" value="GNAT"/>
    <property type="match status" value="1"/>
</dbReference>
<dbReference type="Gene3D" id="3.40.630.30">
    <property type="match status" value="2"/>
</dbReference>
<evidence type="ECO:0000256" key="3">
    <source>
        <dbReference type="ARBA" id="ARBA00038502"/>
    </source>
</evidence>
<evidence type="ECO:0000313" key="5">
    <source>
        <dbReference type="EMBL" id="MBI6875719.1"/>
    </source>
</evidence>
<dbReference type="PANTHER" id="PTHR43792">
    <property type="entry name" value="GNAT FAMILY, PUTATIVE (AFU_ORTHOLOGUE AFUA_3G00765)-RELATED-RELATED"/>
    <property type="match status" value="1"/>
</dbReference>
<dbReference type="Proteomes" id="UP000622687">
    <property type="component" value="Unassembled WGS sequence"/>
</dbReference>
<dbReference type="AlphaFoldDB" id="A0A934I0X0"/>
<evidence type="ECO:0000256" key="1">
    <source>
        <dbReference type="ARBA" id="ARBA00022679"/>
    </source>
</evidence>
<dbReference type="EMBL" id="JAEEGB010000053">
    <property type="protein sequence ID" value="MBI6875719.1"/>
    <property type="molecule type" value="Genomic_DNA"/>
</dbReference>
<dbReference type="GO" id="GO:0008999">
    <property type="term" value="F:protein-N-terminal-alanine acetyltransferase activity"/>
    <property type="evidence" value="ECO:0007669"/>
    <property type="project" value="TreeGrafter"/>
</dbReference>
<dbReference type="Pfam" id="PF13302">
    <property type="entry name" value="Acetyltransf_3"/>
    <property type="match status" value="1"/>
</dbReference>
<organism evidence="5 6">
    <name type="scientific">Clostridium aciditolerans</name>
    <dbReference type="NCBI Taxonomy" id="339861"/>
    <lineage>
        <taxon>Bacteria</taxon>
        <taxon>Bacillati</taxon>
        <taxon>Bacillota</taxon>
        <taxon>Clostridia</taxon>
        <taxon>Eubacteriales</taxon>
        <taxon>Clostridiaceae</taxon>
        <taxon>Clostridium</taxon>
    </lineage>
</organism>
<dbReference type="InterPro" id="IPR016181">
    <property type="entry name" value="Acyl_CoA_acyltransferase"/>
</dbReference>
<accession>A0A934I0X0</accession>
<feature type="domain" description="N-acetyltransferase" evidence="4">
    <location>
        <begin position="144"/>
        <end position="303"/>
    </location>
</feature>
<comment type="caution">
    <text evidence="5">The sequence shown here is derived from an EMBL/GenBank/DDBJ whole genome shotgun (WGS) entry which is preliminary data.</text>
</comment>